<dbReference type="RefSeq" id="WP_196414271.1">
    <property type="nucleotide sequence ID" value="NZ_JADQTO010000005.1"/>
</dbReference>
<dbReference type="EMBL" id="JADQTO010000005">
    <property type="protein sequence ID" value="MBG0562501.1"/>
    <property type="molecule type" value="Genomic_DNA"/>
</dbReference>
<comment type="caution">
    <text evidence="1">The sequence shown here is derived from an EMBL/GenBank/DDBJ whole genome shotgun (WGS) entry which is preliminary data.</text>
</comment>
<evidence type="ECO:0000313" key="1">
    <source>
        <dbReference type="EMBL" id="MBG0562501.1"/>
    </source>
</evidence>
<dbReference type="AlphaFoldDB" id="A0A931FZ15"/>
<gene>
    <name evidence="1" type="ORF">I4J89_13635</name>
</gene>
<keyword evidence="2" id="KW-1185">Reference proteome</keyword>
<protein>
    <submittedName>
        <fullName evidence="1">Uncharacterized protein</fullName>
    </submittedName>
</protein>
<proteinExistence type="predicted"/>
<dbReference type="InterPro" id="IPR046489">
    <property type="entry name" value="DUF6582"/>
</dbReference>
<evidence type="ECO:0000313" key="2">
    <source>
        <dbReference type="Proteomes" id="UP000598146"/>
    </source>
</evidence>
<organism evidence="1 2">
    <name type="scientific">Actinoplanes aureus</name>
    <dbReference type="NCBI Taxonomy" id="2792083"/>
    <lineage>
        <taxon>Bacteria</taxon>
        <taxon>Bacillati</taxon>
        <taxon>Actinomycetota</taxon>
        <taxon>Actinomycetes</taxon>
        <taxon>Micromonosporales</taxon>
        <taxon>Micromonosporaceae</taxon>
        <taxon>Actinoplanes</taxon>
    </lineage>
</organism>
<dbReference type="Proteomes" id="UP000598146">
    <property type="component" value="Unassembled WGS sequence"/>
</dbReference>
<sequence length="82" mass="9607">MATNELDAEDRNAMPDREFAFPRVRKEPLNDASHVRNAIARFDQVKDVSDEERDEAFRRIQRAAKKFGVEMSESRWQELGKP</sequence>
<name>A0A931FZ15_9ACTN</name>
<dbReference type="Pfam" id="PF20223">
    <property type="entry name" value="DUF6582"/>
    <property type="match status" value="1"/>
</dbReference>
<reference evidence="1" key="1">
    <citation type="submission" date="2020-11" db="EMBL/GenBank/DDBJ databases">
        <title>Isolation and identification of active actinomycetes.</title>
        <authorList>
            <person name="Sun X."/>
        </authorList>
    </citation>
    <scope>NUCLEOTIDE SEQUENCE</scope>
    <source>
        <strain evidence="1">NEAU-A11</strain>
    </source>
</reference>
<accession>A0A931FZ15</accession>